<feature type="region of interest" description="Disordered" evidence="1">
    <location>
        <begin position="119"/>
        <end position="157"/>
    </location>
</feature>
<sequence>MDPSTSLLSMTARMRLSLATSLKERVIDFCDCFGRFVPDCWLVAMASSSERCRLGAASVFTSAGGGALPVPAIWALAHWSESFCSLVSSLDVLDPIAARFDGFLCRVVVWLPDLAGGGTDPGQEDSITEPGGTEGTWDPAGRDDLADPFPTGPEAGFSTGLTVWAEAALEEPAEKY</sequence>
<evidence type="ECO:0000313" key="2">
    <source>
        <dbReference type="EMBL" id="KNC24235.1"/>
    </source>
</evidence>
<comment type="caution">
    <text evidence="2">The sequence shown here is derived from an EMBL/GenBank/DDBJ whole genome shotgun (WGS) entry which is preliminary data.</text>
</comment>
<name>A0A0L0BW09_LUCCU</name>
<dbReference type="Proteomes" id="UP000037069">
    <property type="component" value="Unassembled WGS sequence"/>
</dbReference>
<accession>A0A0L0BW09</accession>
<reference evidence="2 3" key="1">
    <citation type="journal article" date="2015" name="Nat. Commun.">
        <title>Lucilia cuprina genome unlocks parasitic fly biology to underpin future interventions.</title>
        <authorList>
            <person name="Anstead C.A."/>
            <person name="Korhonen P.K."/>
            <person name="Young N.D."/>
            <person name="Hall R.S."/>
            <person name="Jex A.R."/>
            <person name="Murali S.C."/>
            <person name="Hughes D.S."/>
            <person name="Lee S.F."/>
            <person name="Perry T."/>
            <person name="Stroehlein A.J."/>
            <person name="Ansell B.R."/>
            <person name="Breugelmans B."/>
            <person name="Hofmann A."/>
            <person name="Qu J."/>
            <person name="Dugan S."/>
            <person name="Lee S.L."/>
            <person name="Chao H."/>
            <person name="Dinh H."/>
            <person name="Han Y."/>
            <person name="Doddapaneni H.V."/>
            <person name="Worley K.C."/>
            <person name="Muzny D.M."/>
            <person name="Ioannidis P."/>
            <person name="Waterhouse R.M."/>
            <person name="Zdobnov E.M."/>
            <person name="James P.J."/>
            <person name="Bagnall N.H."/>
            <person name="Kotze A.C."/>
            <person name="Gibbs R.A."/>
            <person name="Richards S."/>
            <person name="Batterham P."/>
            <person name="Gasser R.B."/>
        </authorList>
    </citation>
    <scope>NUCLEOTIDE SEQUENCE [LARGE SCALE GENOMIC DNA]</scope>
    <source>
        <strain evidence="2 3">LS</strain>
        <tissue evidence="2">Full body</tissue>
    </source>
</reference>
<keyword evidence="3" id="KW-1185">Reference proteome</keyword>
<dbReference type="EMBL" id="JRES01001250">
    <property type="protein sequence ID" value="KNC24235.1"/>
    <property type="molecule type" value="Genomic_DNA"/>
</dbReference>
<dbReference type="AlphaFoldDB" id="A0A0L0BW09"/>
<evidence type="ECO:0000313" key="3">
    <source>
        <dbReference type="Proteomes" id="UP000037069"/>
    </source>
</evidence>
<proteinExistence type="predicted"/>
<protein>
    <submittedName>
        <fullName evidence="2">Uncharacterized protein</fullName>
    </submittedName>
</protein>
<gene>
    <name evidence="2" type="ORF">FF38_03289</name>
</gene>
<evidence type="ECO:0000256" key="1">
    <source>
        <dbReference type="SAM" id="MobiDB-lite"/>
    </source>
</evidence>
<organism evidence="2 3">
    <name type="scientific">Lucilia cuprina</name>
    <name type="common">Green bottle fly</name>
    <name type="synonym">Australian sheep blowfly</name>
    <dbReference type="NCBI Taxonomy" id="7375"/>
    <lineage>
        <taxon>Eukaryota</taxon>
        <taxon>Metazoa</taxon>
        <taxon>Ecdysozoa</taxon>
        <taxon>Arthropoda</taxon>
        <taxon>Hexapoda</taxon>
        <taxon>Insecta</taxon>
        <taxon>Pterygota</taxon>
        <taxon>Neoptera</taxon>
        <taxon>Endopterygota</taxon>
        <taxon>Diptera</taxon>
        <taxon>Brachycera</taxon>
        <taxon>Muscomorpha</taxon>
        <taxon>Oestroidea</taxon>
        <taxon>Calliphoridae</taxon>
        <taxon>Luciliinae</taxon>
        <taxon>Lucilia</taxon>
    </lineage>
</organism>